<gene>
    <name evidence="2" type="ORF">NTJ_10137</name>
</gene>
<keyword evidence="3" id="KW-1185">Reference proteome</keyword>
<feature type="region of interest" description="Disordered" evidence="1">
    <location>
        <begin position="1"/>
        <end position="94"/>
    </location>
</feature>
<dbReference type="EMBL" id="AP028916">
    <property type="protein sequence ID" value="BES97323.1"/>
    <property type="molecule type" value="Genomic_DNA"/>
</dbReference>
<feature type="compositionally biased region" description="Basic and acidic residues" evidence="1">
    <location>
        <begin position="76"/>
        <end position="94"/>
    </location>
</feature>
<feature type="compositionally biased region" description="Low complexity" evidence="1">
    <location>
        <begin position="15"/>
        <end position="25"/>
    </location>
</feature>
<evidence type="ECO:0000313" key="3">
    <source>
        <dbReference type="Proteomes" id="UP001307889"/>
    </source>
</evidence>
<dbReference type="Proteomes" id="UP001307889">
    <property type="component" value="Chromosome 8"/>
</dbReference>
<evidence type="ECO:0000313" key="2">
    <source>
        <dbReference type="EMBL" id="BES97323.1"/>
    </source>
</evidence>
<organism evidence="2 3">
    <name type="scientific">Nesidiocoris tenuis</name>
    <dbReference type="NCBI Taxonomy" id="355587"/>
    <lineage>
        <taxon>Eukaryota</taxon>
        <taxon>Metazoa</taxon>
        <taxon>Ecdysozoa</taxon>
        <taxon>Arthropoda</taxon>
        <taxon>Hexapoda</taxon>
        <taxon>Insecta</taxon>
        <taxon>Pterygota</taxon>
        <taxon>Neoptera</taxon>
        <taxon>Paraneoptera</taxon>
        <taxon>Hemiptera</taxon>
        <taxon>Heteroptera</taxon>
        <taxon>Panheteroptera</taxon>
        <taxon>Cimicomorpha</taxon>
        <taxon>Miridae</taxon>
        <taxon>Dicyphina</taxon>
        <taxon>Nesidiocoris</taxon>
    </lineage>
</organism>
<evidence type="ECO:0000256" key="1">
    <source>
        <dbReference type="SAM" id="MobiDB-lite"/>
    </source>
</evidence>
<reference evidence="2 3" key="1">
    <citation type="submission" date="2023-09" db="EMBL/GenBank/DDBJ databases">
        <title>Nesidiocoris tenuis whole genome shotgun sequence.</title>
        <authorList>
            <person name="Shibata T."/>
            <person name="Shimoda M."/>
            <person name="Kobayashi T."/>
            <person name="Uehara T."/>
        </authorList>
    </citation>
    <scope>NUCLEOTIDE SEQUENCE [LARGE SCALE GENOMIC DNA]</scope>
    <source>
        <strain evidence="2 3">Japan</strain>
    </source>
</reference>
<proteinExistence type="predicted"/>
<sequence length="94" mass="9957">MKKTAHICREGGAGIASTSASGTSGRPVRYRRTCREAGGHSGPHTTFSVRERDEMPSLLLRDGDGDTGPRGGGKIARNDCTGRDADREAEAVRT</sequence>
<accession>A0ABN7AZC3</accession>
<name>A0ABN7AZC3_9HEMI</name>
<protein>
    <submittedName>
        <fullName evidence="2">Uncharacterized protein</fullName>
    </submittedName>
</protein>